<dbReference type="InterPro" id="IPR036390">
    <property type="entry name" value="WH_DNA-bd_sf"/>
</dbReference>
<dbReference type="SMART" id="SM00347">
    <property type="entry name" value="HTH_MARR"/>
    <property type="match status" value="1"/>
</dbReference>
<name>A0A1S1QGI6_9ACTN</name>
<dbReference type="InterPro" id="IPR036388">
    <property type="entry name" value="WH-like_DNA-bd_sf"/>
</dbReference>
<dbReference type="GO" id="GO:0006950">
    <property type="term" value="P:response to stress"/>
    <property type="evidence" value="ECO:0007669"/>
    <property type="project" value="TreeGrafter"/>
</dbReference>
<reference evidence="3" key="1">
    <citation type="submission" date="2016-07" db="EMBL/GenBank/DDBJ databases">
        <title>Sequence Frankia sp. strain CcI1.17.</title>
        <authorList>
            <person name="Ghodhbane-Gtari F."/>
            <person name="Swanson E."/>
            <person name="Gueddou A."/>
            <person name="Morris K."/>
            <person name="Hezbri K."/>
            <person name="Ktari A."/>
            <person name="Nouioui I."/>
            <person name="Abebe-Akele F."/>
            <person name="Simpson S."/>
            <person name="Thomas K."/>
            <person name="Gtari M."/>
            <person name="Tisa L.S."/>
            <person name="Hurst S."/>
        </authorList>
    </citation>
    <scope>NUCLEOTIDE SEQUENCE [LARGE SCALE GENOMIC DNA]</scope>
    <source>
        <strain evidence="3">Cc1.17</strain>
    </source>
</reference>
<dbReference type="GO" id="GO:0003700">
    <property type="term" value="F:DNA-binding transcription factor activity"/>
    <property type="evidence" value="ECO:0007669"/>
    <property type="project" value="InterPro"/>
</dbReference>
<keyword evidence="3" id="KW-1185">Reference proteome</keyword>
<proteinExistence type="predicted"/>
<dbReference type="SUPFAM" id="SSF46785">
    <property type="entry name" value="Winged helix' DNA-binding domain"/>
    <property type="match status" value="1"/>
</dbReference>
<dbReference type="InterPro" id="IPR039422">
    <property type="entry name" value="MarR/SlyA-like"/>
</dbReference>
<dbReference type="EMBL" id="MBLM01000137">
    <property type="protein sequence ID" value="OHV32726.1"/>
    <property type="molecule type" value="Genomic_DNA"/>
</dbReference>
<feature type="domain" description="HTH marR-type" evidence="1">
    <location>
        <begin position="1"/>
        <end position="132"/>
    </location>
</feature>
<evidence type="ECO:0000313" key="2">
    <source>
        <dbReference type="EMBL" id="OHV32726.1"/>
    </source>
</evidence>
<dbReference type="Pfam" id="PF12802">
    <property type="entry name" value="MarR_2"/>
    <property type="match status" value="1"/>
</dbReference>
<sequence length="143" mass="15508">MSDVPVDAVRAVVRLSRLFERSLDGLSLAQYRVLAQIAAGDERASRIARRLALGKPAVSATVESLRQRGLLVRGGLDEDRRVTPLSLTPQGRSVLDAAERVMTEALGEVLAHTPDADAAGTVLLQLGDALEEILSERARWQDR</sequence>
<protein>
    <submittedName>
        <fullName evidence="2">MarR family transcriptional regulator</fullName>
    </submittedName>
</protein>
<dbReference type="Gene3D" id="1.10.10.10">
    <property type="entry name" value="Winged helix-like DNA-binding domain superfamily/Winged helix DNA-binding domain"/>
    <property type="match status" value="1"/>
</dbReference>
<dbReference type="OrthoDB" id="5120077at2"/>
<gene>
    <name evidence="2" type="ORF">CC117_24585</name>
</gene>
<accession>A0A1S1QGI6</accession>
<evidence type="ECO:0000259" key="1">
    <source>
        <dbReference type="PROSITE" id="PS50995"/>
    </source>
</evidence>
<comment type="caution">
    <text evidence="2">The sequence shown here is derived from an EMBL/GenBank/DDBJ whole genome shotgun (WGS) entry which is preliminary data.</text>
</comment>
<dbReference type="PROSITE" id="PS50995">
    <property type="entry name" value="HTH_MARR_2"/>
    <property type="match status" value="1"/>
</dbReference>
<organism evidence="2 3">
    <name type="scientific">Parafrankia colletiae</name>
    <dbReference type="NCBI Taxonomy" id="573497"/>
    <lineage>
        <taxon>Bacteria</taxon>
        <taxon>Bacillati</taxon>
        <taxon>Actinomycetota</taxon>
        <taxon>Actinomycetes</taxon>
        <taxon>Frankiales</taxon>
        <taxon>Frankiaceae</taxon>
        <taxon>Parafrankia</taxon>
    </lineage>
</organism>
<dbReference type="PANTHER" id="PTHR33164:SF43">
    <property type="entry name" value="HTH-TYPE TRANSCRIPTIONAL REPRESSOR YETL"/>
    <property type="match status" value="1"/>
</dbReference>
<dbReference type="PANTHER" id="PTHR33164">
    <property type="entry name" value="TRANSCRIPTIONAL REGULATOR, MARR FAMILY"/>
    <property type="match status" value="1"/>
</dbReference>
<dbReference type="Proteomes" id="UP000179627">
    <property type="component" value="Unassembled WGS sequence"/>
</dbReference>
<dbReference type="AlphaFoldDB" id="A0A1S1QGI6"/>
<evidence type="ECO:0000313" key="3">
    <source>
        <dbReference type="Proteomes" id="UP000179627"/>
    </source>
</evidence>
<dbReference type="InterPro" id="IPR000835">
    <property type="entry name" value="HTH_MarR-typ"/>
</dbReference>